<organism evidence="1 2">
    <name type="scientific">Malus baccata</name>
    <name type="common">Siberian crab apple</name>
    <name type="synonym">Pyrus baccata</name>
    <dbReference type="NCBI Taxonomy" id="106549"/>
    <lineage>
        <taxon>Eukaryota</taxon>
        <taxon>Viridiplantae</taxon>
        <taxon>Streptophyta</taxon>
        <taxon>Embryophyta</taxon>
        <taxon>Tracheophyta</taxon>
        <taxon>Spermatophyta</taxon>
        <taxon>Magnoliopsida</taxon>
        <taxon>eudicotyledons</taxon>
        <taxon>Gunneridae</taxon>
        <taxon>Pentapetalae</taxon>
        <taxon>rosids</taxon>
        <taxon>fabids</taxon>
        <taxon>Rosales</taxon>
        <taxon>Rosaceae</taxon>
        <taxon>Amygdaloideae</taxon>
        <taxon>Maleae</taxon>
        <taxon>Malus</taxon>
    </lineage>
</organism>
<proteinExistence type="predicted"/>
<keyword evidence="2" id="KW-1185">Reference proteome</keyword>
<dbReference type="AlphaFoldDB" id="A0A540M9E6"/>
<reference evidence="1 2" key="1">
    <citation type="journal article" date="2019" name="G3 (Bethesda)">
        <title>Sequencing of a Wild Apple (Malus baccata) Genome Unravels the Differences Between Cultivated and Wild Apple Species Regarding Disease Resistance and Cold Tolerance.</title>
        <authorList>
            <person name="Chen X."/>
        </authorList>
    </citation>
    <scope>NUCLEOTIDE SEQUENCE [LARGE SCALE GENOMIC DNA]</scope>
    <source>
        <strain evidence="2">cv. Shandingzi</strain>
        <tissue evidence="1">Leaves</tissue>
    </source>
</reference>
<protein>
    <submittedName>
        <fullName evidence="1">Uncharacterized protein</fullName>
    </submittedName>
</protein>
<dbReference type="EMBL" id="VIEB01000318">
    <property type="protein sequence ID" value="TQD95351.1"/>
    <property type="molecule type" value="Genomic_DNA"/>
</dbReference>
<evidence type="ECO:0000313" key="2">
    <source>
        <dbReference type="Proteomes" id="UP000315295"/>
    </source>
</evidence>
<comment type="caution">
    <text evidence="1">The sequence shown here is derived from an EMBL/GenBank/DDBJ whole genome shotgun (WGS) entry which is preliminary data.</text>
</comment>
<gene>
    <name evidence="1" type="ORF">C1H46_019037</name>
</gene>
<dbReference type="Proteomes" id="UP000315295">
    <property type="component" value="Unassembled WGS sequence"/>
</dbReference>
<name>A0A540M9E6_MALBA</name>
<sequence length="72" mass="7659">MHAMHLQHWCGGDTIAGVKQANFDKAQKFKGGQAAGSQATGSIKQWCMRDAQADASTTVISGFDSNTVMDRG</sequence>
<evidence type="ECO:0000313" key="1">
    <source>
        <dbReference type="EMBL" id="TQD95351.1"/>
    </source>
</evidence>
<accession>A0A540M9E6</accession>